<organism evidence="2 3">
    <name type="scientific">Ruminococcus albus</name>
    <dbReference type="NCBI Taxonomy" id="1264"/>
    <lineage>
        <taxon>Bacteria</taxon>
        <taxon>Bacillati</taxon>
        <taxon>Bacillota</taxon>
        <taxon>Clostridia</taxon>
        <taxon>Eubacteriales</taxon>
        <taxon>Oscillospiraceae</taxon>
        <taxon>Ruminococcus</taxon>
    </lineage>
</organism>
<dbReference type="AlphaFoldDB" id="A0A1I1IN87"/>
<sequence length="70" mass="8048">MKLKTNKKDIITAVSLVIIGIIVAILLSGLSDRAFRLFIAAMLILPTFGRYFISRIKKIYIYRTKRETTE</sequence>
<dbReference type="RefSeq" id="WP_074961024.1">
    <property type="nucleotide sequence ID" value="NZ_FOKQ01000011.1"/>
</dbReference>
<reference evidence="2 3" key="1">
    <citation type="submission" date="2016-10" db="EMBL/GenBank/DDBJ databases">
        <authorList>
            <person name="de Groot N.N."/>
        </authorList>
    </citation>
    <scope>NUCLEOTIDE SEQUENCE [LARGE SCALE GENOMIC DNA]</scope>
    <source>
        <strain evidence="2 3">AR67</strain>
    </source>
</reference>
<evidence type="ECO:0000313" key="3">
    <source>
        <dbReference type="Proteomes" id="UP000182192"/>
    </source>
</evidence>
<name>A0A1I1IN87_RUMAL</name>
<accession>A0A1I1IN87</accession>
<dbReference type="Proteomes" id="UP000182192">
    <property type="component" value="Unassembled WGS sequence"/>
</dbReference>
<dbReference type="EMBL" id="FOKQ01000011">
    <property type="protein sequence ID" value="SFC35223.1"/>
    <property type="molecule type" value="Genomic_DNA"/>
</dbReference>
<keyword evidence="1" id="KW-0472">Membrane</keyword>
<evidence type="ECO:0000313" key="2">
    <source>
        <dbReference type="EMBL" id="SFC35223.1"/>
    </source>
</evidence>
<keyword evidence="1" id="KW-0812">Transmembrane</keyword>
<keyword evidence="1" id="KW-1133">Transmembrane helix</keyword>
<proteinExistence type="predicted"/>
<feature type="transmembrane region" description="Helical" evidence="1">
    <location>
        <begin position="34"/>
        <end position="53"/>
    </location>
</feature>
<dbReference type="OrthoDB" id="9927318at2"/>
<gene>
    <name evidence="2" type="ORF">SAMN02910406_01578</name>
</gene>
<feature type="transmembrane region" description="Helical" evidence="1">
    <location>
        <begin position="10"/>
        <end position="28"/>
    </location>
</feature>
<protein>
    <submittedName>
        <fullName evidence="2">Uncharacterized protein</fullName>
    </submittedName>
</protein>
<evidence type="ECO:0000256" key="1">
    <source>
        <dbReference type="SAM" id="Phobius"/>
    </source>
</evidence>